<feature type="domain" description="Glycosyl hydrolase family 81 C-terminal" evidence="12">
    <location>
        <begin position="592"/>
        <end position="965"/>
    </location>
</feature>
<keyword evidence="6" id="KW-0326">Glycosidase</keyword>
<gene>
    <name evidence="13" type="ORF">FisN_1Lh405</name>
</gene>
<dbReference type="OrthoDB" id="4473401at2759"/>
<dbReference type="PANTHER" id="PTHR31983:SF0">
    <property type="entry name" value="GLUCAN ENDO-1,3-BETA-D-GLUCOSIDASE 2"/>
    <property type="match status" value="1"/>
</dbReference>
<reference evidence="13 14" key="1">
    <citation type="journal article" date="2015" name="Plant Cell">
        <title>Oil accumulation by the oleaginous diatom Fistulifera solaris as revealed by the genome and transcriptome.</title>
        <authorList>
            <person name="Tanaka T."/>
            <person name="Maeda Y."/>
            <person name="Veluchamy A."/>
            <person name="Tanaka M."/>
            <person name="Abida H."/>
            <person name="Marechal E."/>
            <person name="Bowler C."/>
            <person name="Muto M."/>
            <person name="Sunaga Y."/>
            <person name="Tanaka M."/>
            <person name="Yoshino T."/>
            <person name="Taniguchi T."/>
            <person name="Fukuda Y."/>
            <person name="Nemoto M."/>
            <person name="Matsumoto M."/>
            <person name="Wong P.S."/>
            <person name="Aburatani S."/>
            <person name="Fujibuchi W."/>
        </authorList>
    </citation>
    <scope>NUCLEOTIDE SEQUENCE [LARGE SCALE GENOMIC DNA]</scope>
    <source>
        <strain evidence="13 14">JPCC DA0580</strain>
    </source>
</reference>
<comment type="caution">
    <text evidence="13">The sequence shown here is derived from an EMBL/GenBank/DDBJ whole genome shotgun (WGS) entry which is preliminary data.</text>
</comment>
<dbReference type="InterPro" id="IPR005200">
    <property type="entry name" value="Endo-beta-glucanase"/>
</dbReference>
<dbReference type="AlphaFoldDB" id="A0A1Z5K402"/>
<evidence type="ECO:0000256" key="10">
    <source>
        <dbReference type="SAM" id="Phobius"/>
    </source>
</evidence>
<evidence type="ECO:0000256" key="3">
    <source>
        <dbReference type="ARBA" id="ARBA00012780"/>
    </source>
</evidence>
<dbReference type="InterPro" id="IPR040451">
    <property type="entry name" value="GH81_N"/>
</dbReference>
<feature type="transmembrane region" description="Helical" evidence="10">
    <location>
        <begin position="111"/>
        <end position="136"/>
    </location>
</feature>
<feature type="domain" description="Glycosyl hydrolase family 81 N-terminal" evidence="11">
    <location>
        <begin position="193"/>
        <end position="321"/>
    </location>
</feature>
<evidence type="ECO:0000256" key="7">
    <source>
        <dbReference type="ARBA" id="ARBA00023316"/>
    </source>
</evidence>
<name>A0A1Z5K402_FISSO</name>
<evidence type="ECO:0000256" key="8">
    <source>
        <dbReference type="ARBA" id="ARBA00023326"/>
    </source>
</evidence>
<dbReference type="Gene3D" id="2.70.98.30">
    <property type="entry name" value="Golgi alpha-mannosidase II, domain 4"/>
    <property type="match status" value="1"/>
</dbReference>
<feature type="compositionally biased region" description="Polar residues" evidence="9">
    <location>
        <begin position="1018"/>
        <end position="1027"/>
    </location>
</feature>
<keyword evidence="8" id="KW-0624">Polysaccharide degradation</keyword>
<dbReference type="InParanoid" id="A0A1Z5K402"/>
<keyword evidence="14" id="KW-1185">Reference proteome</keyword>
<feature type="domain" description="Glycosyl hydrolase family 81 N-terminal" evidence="11">
    <location>
        <begin position="491"/>
        <end position="565"/>
    </location>
</feature>
<evidence type="ECO:0000256" key="5">
    <source>
        <dbReference type="ARBA" id="ARBA00023277"/>
    </source>
</evidence>
<dbReference type="EMBL" id="BDSP01000153">
    <property type="protein sequence ID" value="GAX20936.1"/>
    <property type="molecule type" value="Genomic_DNA"/>
</dbReference>
<dbReference type="EC" id="3.2.1.39" evidence="3"/>
<protein>
    <recommendedName>
        <fullName evidence="3">glucan endo-1,3-beta-D-glucosidase</fullName>
        <ecNumber evidence="3">3.2.1.39</ecNumber>
    </recommendedName>
</protein>
<evidence type="ECO:0000259" key="11">
    <source>
        <dbReference type="Pfam" id="PF03639"/>
    </source>
</evidence>
<keyword evidence="10" id="KW-1133">Transmembrane helix</keyword>
<keyword evidence="5" id="KW-0119">Carbohydrate metabolism</keyword>
<evidence type="ECO:0000256" key="6">
    <source>
        <dbReference type="ARBA" id="ARBA00023295"/>
    </source>
</evidence>
<dbReference type="GO" id="GO:0052861">
    <property type="term" value="F:endo-1,3(4)-beta-glucanase activity"/>
    <property type="evidence" value="ECO:0007669"/>
    <property type="project" value="InterPro"/>
</dbReference>
<evidence type="ECO:0000256" key="9">
    <source>
        <dbReference type="SAM" id="MobiDB-lite"/>
    </source>
</evidence>
<dbReference type="Gene3D" id="1.20.5.420">
    <property type="entry name" value="Immunoglobulin FC, subunit C"/>
    <property type="match status" value="1"/>
</dbReference>
<dbReference type="Pfam" id="PF03639">
    <property type="entry name" value="Glyco_hydro_81"/>
    <property type="match status" value="2"/>
</dbReference>
<feature type="compositionally biased region" description="Polar residues" evidence="9">
    <location>
        <begin position="999"/>
        <end position="1010"/>
    </location>
</feature>
<evidence type="ECO:0000256" key="1">
    <source>
        <dbReference type="ARBA" id="ARBA00000382"/>
    </source>
</evidence>
<organism evidence="13 14">
    <name type="scientific">Fistulifera solaris</name>
    <name type="common">Oleaginous diatom</name>
    <dbReference type="NCBI Taxonomy" id="1519565"/>
    <lineage>
        <taxon>Eukaryota</taxon>
        <taxon>Sar</taxon>
        <taxon>Stramenopiles</taxon>
        <taxon>Ochrophyta</taxon>
        <taxon>Bacillariophyta</taxon>
        <taxon>Bacillariophyceae</taxon>
        <taxon>Bacillariophycidae</taxon>
        <taxon>Naviculales</taxon>
        <taxon>Naviculaceae</taxon>
        <taxon>Fistulifera</taxon>
    </lineage>
</organism>
<dbReference type="PANTHER" id="PTHR31983">
    <property type="entry name" value="ENDO-1,3(4)-BETA-GLUCANASE 1"/>
    <property type="match status" value="1"/>
</dbReference>
<dbReference type="InterPro" id="IPR040720">
    <property type="entry name" value="GH81_C"/>
</dbReference>
<sequence length="1057" mass="116609">MAQEQLGVKRKEKPQYFYFYGSTDYVDNRTNGNGTVPTGADQDSLVGESIVTTDNEQDEDLAVNDSMDIPHVLLLKGDEIQPLVNENANGDRHRQRCLFGMISFAPLKRNATAYISLWVGGVSMLLFAVSVTVLHFSKSGSFLVSHSSPAAYMMPFPSVNRADAGDPVSAFLQKNLFHPRFHYKGRDPFREFTFPFPTGAFWVNLVLPVTADHGLSYPTAVYPYAYTWSDDVFQVSYPAGHRQEDAKSIHDYAIPDLAFACREGTMSRHIEQFDALSVTLKYGTMSGGFWETYLVQGSPYITIKYKNSMPAIRAFPGIADVFCPRDEDGDIDFNGRRNLLSSVCSSERSEDEKIDIITGTQFVVQTTDNKYWFAFASESLSLTFDRVQKVSIEAQHSFSGVLRFAYVPPAERQNVTESQPSLSDLNVMSSKALQRLVYHAGVYPTGGQVSWTFRPASTTDVSHNLNTKSIGSIDKITKVVSGITSAPSSLKTKRLGTIRFKYSTETFSASSSSTSSLPLLMLALPHHADSLPKLVKLANDEFELSYKTIKGPMSPVVGSTWMYDEVLPSLGFDGDSGSSTTEALHDPFVRQQIVRSLYEDIKLSLPTVSEDIYGFGKQSARLAQLAHIANVLLKEKDDDNAVDGIQEENLAGILQQAAHFLSNILERVLTNRVTDGLVFDANLGGLVTSNGLLDSHADFGNGRYNDHHFHYGYLLYACAVLGSLNSTFVERFGNEVDTIFYDIAHNTNLDSKVVDGVFFPAARHKSWFDGHSFASGLFPFGNGKSQESSSEAVNGYYGAYLWSVVRHGAAANPESDVSPETDFTRLLLATEIRGAKTYWQMSPSKSQGKRNGSPALKVYSEEFSRNYMVGNLGMMDAICSTWFGTKDLYVHMINFLPVTAVTGELFSIDYVRDEYRNVLEAQASGAEMAWKGYVISNHAIFDASTAWTEAQDLISSQLDSALSKSQVLYWIATRSNFDVVAISGDKSGTKNVYFSNQTEPFPQVDESSGASKVHETHSSNGSQSGVTCESHPRCADLHLTGDCCPSPNGLNLDCCTR</sequence>
<comment type="catalytic activity">
    <reaction evidence="1">
        <text>Hydrolysis of (1-&gt;3)-beta-D-glucosidic linkages in (1-&gt;3)-beta-D-glucans.</text>
        <dbReference type="EC" id="3.2.1.39"/>
    </reaction>
</comment>
<keyword evidence="7" id="KW-0961">Cell wall biogenesis/degradation</keyword>
<evidence type="ECO:0000313" key="14">
    <source>
        <dbReference type="Proteomes" id="UP000198406"/>
    </source>
</evidence>
<dbReference type="Proteomes" id="UP000198406">
    <property type="component" value="Unassembled WGS sequence"/>
</dbReference>
<accession>A0A1Z5K402</accession>
<keyword evidence="10" id="KW-0812">Transmembrane</keyword>
<evidence type="ECO:0000256" key="4">
    <source>
        <dbReference type="ARBA" id="ARBA00022801"/>
    </source>
</evidence>
<dbReference type="GO" id="GO:0042973">
    <property type="term" value="F:glucan endo-1,3-beta-D-glucosidase activity"/>
    <property type="evidence" value="ECO:0007669"/>
    <property type="project" value="UniProtKB-EC"/>
</dbReference>
<evidence type="ECO:0000313" key="13">
    <source>
        <dbReference type="EMBL" id="GAX20936.1"/>
    </source>
</evidence>
<dbReference type="GO" id="GO:0000272">
    <property type="term" value="P:polysaccharide catabolic process"/>
    <property type="evidence" value="ECO:0007669"/>
    <property type="project" value="UniProtKB-KW"/>
</dbReference>
<dbReference type="GO" id="GO:0071555">
    <property type="term" value="P:cell wall organization"/>
    <property type="evidence" value="ECO:0007669"/>
    <property type="project" value="UniProtKB-KW"/>
</dbReference>
<feature type="region of interest" description="Disordered" evidence="9">
    <location>
        <begin position="999"/>
        <end position="1028"/>
    </location>
</feature>
<dbReference type="PROSITE" id="PS52008">
    <property type="entry name" value="GH81"/>
    <property type="match status" value="1"/>
</dbReference>
<dbReference type="Pfam" id="PF17652">
    <property type="entry name" value="Glyco_hydro81C"/>
    <property type="match status" value="1"/>
</dbReference>
<comment type="similarity">
    <text evidence="2">Belongs to the glycosyl hydrolase 81 family.</text>
</comment>
<keyword evidence="4" id="KW-0378">Hydrolase</keyword>
<evidence type="ECO:0000256" key="2">
    <source>
        <dbReference type="ARBA" id="ARBA00010730"/>
    </source>
</evidence>
<evidence type="ECO:0000259" key="12">
    <source>
        <dbReference type="Pfam" id="PF17652"/>
    </source>
</evidence>
<keyword evidence="10" id="KW-0472">Membrane</keyword>
<proteinExistence type="inferred from homology"/>